<proteinExistence type="predicted"/>
<evidence type="ECO:0000313" key="4">
    <source>
        <dbReference type="Proteomes" id="UP000249725"/>
    </source>
</evidence>
<comment type="caution">
    <text evidence="3">The sequence shown here is derived from an EMBL/GenBank/DDBJ whole genome shotgun (WGS) entry which is preliminary data.</text>
</comment>
<feature type="chain" id="PRO_5016385445" evidence="2">
    <location>
        <begin position="23"/>
        <end position="155"/>
    </location>
</feature>
<evidence type="ECO:0000313" key="3">
    <source>
        <dbReference type="EMBL" id="RAK52475.1"/>
    </source>
</evidence>
<reference evidence="4" key="1">
    <citation type="submission" date="2018-05" db="EMBL/GenBank/DDBJ databases">
        <authorList>
            <person name="Li X."/>
        </authorList>
    </citation>
    <scope>NUCLEOTIDE SEQUENCE [LARGE SCALE GENOMIC DNA]</scope>
    <source>
        <strain evidence="4">YIM 73061</strain>
    </source>
</reference>
<organism evidence="3 4">
    <name type="scientific">Phenylobacterium deserti</name>
    <dbReference type="NCBI Taxonomy" id="1914756"/>
    <lineage>
        <taxon>Bacteria</taxon>
        <taxon>Pseudomonadati</taxon>
        <taxon>Pseudomonadota</taxon>
        <taxon>Alphaproteobacteria</taxon>
        <taxon>Caulobacterales</taxon>
        <taxon>Caulobacteraceae</taxon>
        <taxon>Phenylobacterium</taxon>
    </lineage>
</organism>
<accession>A0A328AD04</accession>
<feature type="region of interest" description="Disordered" evidence="1">
    <location>
        <begin position="20"/>
        <end position="155"/>
    </location>
</feature>
<gene>
    <name evidence="3" type="ORF">DJ018_09680</name>
</gene>
<feature type="compositionally biased region" description="Low complexity" evidence="1">
    <location>
        <begin position="20"/>
        <end position="45"/>
    </location>
</feature>
<name>A0A328AD04_9CAUL</name>
<dbReference type="Proteomes" id="UP000249725">
    <property type="component" value="Unassembled WGS sequence"/>
</dbReference>
<protein>
    <submittedName>
        <fullName evidence="3">Uncharacterized protein</fullName>
    </submittedName>
</protein>
<keyword evidence="2" id="KW-0732">Signal</keyword>
<evidence type="ECO:0000256" key="1">
    <source>
        <dbReference type="SAM" id="MobiDB-lite"/>
    </source>
</evidence>
<keyword evidence="4" id="KW-1185">Reference proteome</keyword>
<sequence>MKITLTAAALAVLAFAAAPAGAQTGSSGGTTAASASQPAANPARRSAGRAAPQPGRTERTPTNAETTAGVAAAEDDDDEPDTRPRLTTGLNGSEATQGRGGEWGVAPGSGRLGEPGAISMGIGSTGGDSLGSTSPGQSASSMVRTVTPPGSPPPR</sequence>
<feature type="signal peptide" evidence="2">
    <location>
        <begin position="1"/>
        <end position="22"/>
    </location>
</feature>
<dbReference type="EMBL" id="QFYR01000002">
    <property type="protein sequence ID" value="RAK52475.1"/>
    <property type="molecule type" value="Genomic_DNA"/>
</dbReference>
<dbReference type="RefSeq" id="WP_111514761.1">
    <property type="nucleotide sequence ID" value="NZ_QFYR01000002.1"/>
</dbReference>
<evidence type="ECO:0000256" key="2">
    <source>
        <dbReference type="SAM" id="SignalP"/>
    </source>
</evidence>
<dbReference type="AlphaFoldDB" id="A0A328AD04"/>